<dbReference type="AlphaFoldDB" id="A0A0F8VC13"/>
<name>A0A0F8VC13_9EURO</name>
<sequence>MRHRHVSISDSESEYSESDVSMMEAPRYRRRSVSRTRHNPSYSTTYLTPVMQDVRVHRSASTGRRTTRHERELERERDQYHEREKDQYREREKDQYRERVQPTAVIVDIKNESANKSVDRSGNKTRKTRQREENTYIDPYESEDETVLRRPRRSNRVQASASVSRDASPRPPARDYDLVIDQRMLEKNDQRQDLELLRQQQEIERLERQLARHREDNEFRILKEEEDRYEDDISDRLRRLQRYEEKERADEEQRKAERQLKLQKLEQAERADEEKHRTERELRLQKLEQAERVHEEQRKTERELRLQKLEQAERAHEEQLKTERELKLQKLEQAERADEEKRRAEHRLKLQKLERAEREAAEKDEVRQKLHQEKLQELQRKIEEEEKREKIKKEIRDEEIRKKLEDQERLEKEKAMKAAAVEEWKLAEQKRILKELEEKAKKEKEFKDRLRIDLGYTEEEIEAIINKKHGKDKEKEKKDKDDENKEEDHKATWIKVHRKHLLPDTLIAYQLPWAWDERDGNYIIIKTWVSEDLQEELFAHTRRLREGKLITQTSSTLTELKVNDRKKDKMYIVRKKSPSRRAWIFT</sequence>
<feature type="region of interest" description="Disordered" evidence="1">
    <location>
        <begin position="224"/>
        <end position="304"/>
    </location>
</feature>
<dbReference type="OrthoDB" id="6133115at2759"/>
<evidence type="ECO:0000313" key="2">
    <source>
        <dbReference type="EMBL" id="KKK20606.1"/>
    </source>
</evidence>
<comment type="caution">
    <text evidence="2">The sequence shown here is derived from an EMBL/GenBank/DDBJ whole genome shotgun (WGS) entry which is preliminary data.</text>
</comment>
<organism evidence="2 3">
    <name type="scientific">Aspergillus rambellii</name>
    <dbReference type="NCBI Taxonomy" id="308745"/>
    <lineage>
        <taxon>Eukaryota</taxon>
        <taxon>Fungi</taxon>
        <taxon>Dikarya</taxon>
        <taxon>Ascomycota</taxon>
        <taxon>Pezizomycotina</taxon>
        <taxon>Eurotiomycetes</taxon>
        <taxon>Eurotiomycetidae</taxon>
        <taxon>Eurotiales</taxon>
        <taxon>Aspergillaceae</taxon>
        <taxon>Aspergillus</taxon>
        <taxon>Aspergillus subgen. Nidulantes</taxon>
    </lineage>
</organism>
<feature type="compositionally biased region" description="Basic residues" evidence="1">
    <location>
        <begin position="28"/>
        <end position="38"/>
    </location>
</feature>
<feature type="compositionally biased region" description="Basic and acidic residues" evidence="1">
    <location>
        <begin position="234"/>
        <end position="304"/>
    </location>
</feature>
<keyword evidence="3" id="KW-1185">Reference proteome</keyword>
<dbReference type="EMBL" id="JZBS01001985">
    <property type="protein sequence ID" value="KKK20606.1"/>
    <property type="molecule type" value="Genomic_DNA"/>
</dbReference>
<feature type="compositionally biased region" description="Polar residues" evidence="1">
    <location>
        <begin position="156"/>
        <end position="165"/>
    </location>
</feature>
<feature type="compositionally biased region" description="Basic and acidic residues" evidence="1">
    <location>
        <begin position="109"/>
        <end position="122"/>
    </location>
</feature>
<feature type="compositionally biased region" description="Basic and acidic residues" evidence="1">
    <location>
        <begin position="69"/>
        <end position="100"/>
    </location>
</feature>
<feature type="region of interest" description="Disordered" evidence="1">
    <location>
        <begin position="469"/>
        <end position="489"/>
    </location>
</feature>
<evidence type="ECO:0000256" key="1">
    <source>
        <dbReference type="SAM" id="MobiDB-lite"/>
    </source>
</evidence>
<evidence type="ECO:0000313" key="3">
    <source>
        <dbReference type="Proteomes" id="UP000034291"/>
    </source>
</evidence>
<accession>A0A0F8VC13</accession>
<proteinExistence type="predicted"/>
<feature type="compositionally biased region" description="Basic and acidic residues" evidence="1">
    <location>
        <begin position="471"/>
        <end position="489"/>
    </location>
</feature>
<feature type="region of interest" description="Disordered" evidence="1">
    <location>
        <begin position="1"/>
        <end position="175"/>
    </location>
</feature>
<dbReference type="Proteomes" id="UP000034291">
    <property type="component" value="Unassembled WGS sequence"/>
</dbReference>
<reference evidence="2 3" key="1">
    <citation type="submission" date="2015-02" db="EMBL/GenBank/DDBJ databases">
        <title>Draft Genome Sequences of Two Closely-Related Aflatoxigenic Aspergillus Species Obtained from the Cote d'Ivoire.</title>
        <authorList>
            <person name="Moore G.G."/>
            <person name="Beltz S.B."/>
            <person name="Mack B.M."/>
        </authorList>
    </citation>
    <scope>NUCLEOTIDE SEQUENCE [LARGE SCALE GENOMIC DNA]</scope>
    <source>
        <strain evidence="2 3">SRRC1468</strain>
    </source>
</reference>
<gene>
    <name evidence="2" type="ORF">ARAM_000154</name>
</gene>
<protein>
    <submittedName>
        <fullName evidence="2">Uncharacterized protein</fullName>
    </submittedName>
</protein>